<evidence type="ECO:0000313" key="3">
    <source>
        <dbReference type="Proteomes" id="UP000184085"/>
    </source>
</evidence>
<accession>A0A1M4MVK2</accession>
<organism evidence="2 3">
    <name type="scientific">Donghicola eburneus</name>
    <dbReference type="NCBI Taxonomy" id="393278"/>
    <lineage>
        <taxon>Bacteria</taxon>
        <taxon>Pseudomonadati</taxon>
        <taxon>Pseudomonadota</taxon>
        <taxon>Alphaproteobacteria</taxon>
        <taxon>Rhodobacterales</taxon>
        <taxon>Roseobacteraceae</taxon>
        <taxon>Donghicola</taxon>
    </lineage>
</organism>
<sequence>MATASHTMYKFIITIDCQPGTREKILARAPEAQAATRAEAGCIAYDFYTCTDNADRLVFVETWVDQAAHDFHMEQQHTKDFIAFHEQFHEKLVFETINIAT</sequence>
<evidence type="ECO:0000259" key="1">
    <source>
        <dbReference type="PROSITE" id="PS51725"/>
    </source>
</evidence>
<name>A0A1M4MVK2_9RHOB</name>
<dbReference type="InterPro" id="IPR050744">
    <property type="entry name" value="AI-2_Isomerase_LsrG"/>
</dbReference>
<dbReference type="EMBL" id="FMJB01000020">
    <property type="protein sequence ID" value="SCM66419.1"/>
    <property type="molecule type" value="Genomic_DNA"/>
</dbReference>
<protein>
    <recommendedName>
        <fullName evidence="1">ABM domain-containing protein</fullName>
    </recommendedName>
</protein>
<feature type="domain" description="ABM" evidence="1">
    <location>
        <begin position="9"/>
        <end position="100"/>
    </location>
</feature>
<dbReference type="AlphaFoldDB" id="A0A1M4MVK2"/>
<dbReference type="Gene3D" id="3.30.70.100">
    <property type="match status" value="1"/>
</dbReference>
<gene>
    <name evidence="2" type="ORF">KARMA_0594</name>
</gene>
<dbReference type="PROSITE" id="PS51725">
    <property type="entry name" value="ABM"/>
    <property type="match status" value="1"/>
</dbReference>
<dbReference type="InterPro" id="IPR011008">
    <property type="entry name" value="Dimeric_a/b-barrel"/>
</dbReference>
<dbReference type="Proteomes" id="UP000184085">
    <property type="component" value="Unassembled WGS sequence"/>
</dbReference>
<proteinExistence type="predicted"/>
<reference evidence="3" key="1">
    <citation type="submission" date="2016-09" db="EMBL/GenBank/DDBJ databases">
        <authorList>
            <person name="Wibberg D."/>
        </authorList>
    </citation>
    <scope>NUCLEOTIDE SEQUENCE [LARGE SCALE GENOMIC DNA]</scope>
</reference>
<dbReference type="InterPro" id="IPR007138">
    <property type="entry name" value="ABM_dom"/>
</dbReference>
<evidence type="ECO:0000313" key="2">
    <source>
        <dbReference type="EMBL" id="SCM66419.1"/>
    </source>
</evidence>
<dbReference type="PANTHER" id="PTHR33336:SF3">
    <property type="entry name" value="ABM DOMAIN-CONTAINING PROTEIN"/>
    <property type="match status" value="1"/>
</dbReference>
<dbReference type="PANTHER" id="PTHR33336">
    <property type="entry name" value="QUINOL MONOOXYGENASE YGIN-RELATED"/>
    <property type="match status" value="1"/>
</dbReference>
<dbReference type="Pfam" id="PF03992">
    <property type="entry name" value="ABM"/>
    <property type="match status" value="1"/>
</dbReference>
<dbReference type="GO" id="GO:0003824">
    <property type="term" value="F:catalytic activity"/>
    <property type="evidence" value="ECO:0007669"/>
    <property type="project" value="TreeGrafter"/>
</dbReference>
<dbReference type="RefSeq" id="WP_143152080.1">
    <property type="nucleotide sequence ID" value="NZ_FMJB01000020.1"/>
</dbReference>
<keyword evidence="3" id="KW-1185">Reference proteome</keyword>
<dbReference type="SUPFAM" id="SSF54909">
    <property type="entry name" value="Dimeric alpha+beta barrel"/>
    <property type="match status" value="1"/>
</dbReference>